<dbReference type="InterPro" id="IPR000847">
    <property type="entry name" value="LysR_HTH_N"/>
</dbReference>
<dbReference type="GO" id="GO:0006351">
    <property type="term" value="P:DNA-templated transcription"/>
    <property type="evidence" value="ECO:0007669"/>
    <property type="project" value="TreeGrafter"/>
</dbReference>
<dbReference type="PROSITE" id="PS50931">
    <property type="entry name" value="HTH_LYSR"/>
    <property type="match status" value="1"/>
</dbReference>
<evidence type="ECO:0000256" key="4">
    <source>
        <dbReference type="ARBA" id="ARBA00023163"/>
    </source>
</evidence>
<evidence type="ECO:0000256" key="2">
    <source>
        <dbReference type="ARBA" id="ARBA00023015"/>
    </source>
</evidence>
<dbReference type="CDD" id="cd08474">
    <property type="entry name" value="PBP2_CrgA_like_5"/>
    <property type="match status" value="1"/>
</dbReference>
<dbReference type="InterPro" id="IPR058163">
    <property type="entry name" value="LysR-type_TF_proteobact-type"/>
</dbReference>
<protein>
    <submittedName>
        <fullName evidence="7">LysR family transcriptional regulator</fullName>
    </submittedName>
</protein>
<dbReference type="GO" id="GO:0003700">
    <property type="term" value="F:DNA-binding transcription factor activity"/>
    <property type="evidence" value="ECO:0007669"/>
    <property type="project" value="InterPro"/>
</dbReference>
<evidence type="ECO:0000313" key="7">
    <source>
        <dbReference type="EMBL" id="MCB8875830.1"/>
    </source>
</evidence>
<dbReference type="PANTHER" id="PTHR30537:SF1">
    <property type="entry name" value="HTH-TYPE TRANSCRIPTIONAL REGULATOR PGRR"/>
    <property type="match status" value="1"/>
</dbReference>
<sequence>MVLPADYGALRAFTAVAETLSFARAAETLGVSSSALSQTIRGLEDRVGARLLNRTTRSVSLTEAGTVLLQEARPAIAALAAAFGRARHTDGSPAGIVKIHAFRIAADIFLLPMLARFQRDFPDIVLDITLDDAVIDLVAAGFDAGIRVGEVIERDMVAVKLGEAIRQIAVASPAYIAEKGRPESPADLLHHRCINWRWPGKTTIYDWEFCENDRWFSVAVDGPLIVNSRAFAVQAAASGVGIAFVKDSDAAALIADGRLVPLLEEWSAPFEGFYLCYPQQRHMAPALRAFVDAVTAPTKRPTARPDGQPLAQWSAASAAKPL</sequence>
<comment type="caution">
    <text evidence="7">The sequence shown here is derived from an EMBL/GenBank/DDBJ whole genome shotgun (WGS) entry which is preliminary data.</text>
</comment>
<evidence type="ECO:0000259" key="6">
    <source>
        <dbReference type="PROSITE" id="PS50931"/>
    </source>
</evidence>
<name>A0A963YRQ8_9PROT</name>
<evidence type="ECO:0000256" key="5">
    <source>
        <dbReference type="SAM" id="MobiDB-lite"/>
    </source>
</evidence>
<organism evidence="7 8">
    <name type="scientific">Acidisoma silvae</name>
    <dbReference type="NCBI Taxonomy" id="2802396"/>
    <lineage>
        <taxon>Bacteria</taxon>
        <taxon>Pseudomonadati</taxon>
        <taxon>Pseudomonadota</taxon>
        <taxon>Alphaproteobacteria</taxon>
        <taxon>Acetobacterales</taxon>
        <taxon>Acidocellaceae</taxon>
        <taxon>Acidisoma</taxon>
    </lineage>
</organism>
<dbReference type="Pfam" id="PF03466">
    <property type="entry name" value="LysR_substrate"/>
    <property type="match status" value="1"/>
</dbReference>
<dbReference type="FunFam" id="1.10.10.10:FF:000001">
    <property type="entry name" value="LysR family transcriptional regulator"/>
    <property type="match status" value="1"/>
</dbReference>
<gene>
    <name evidence="7" type="ORF">ASILVAE211_11620</name>
</gene>
<keyword evidence="8" id="KW-1185">Reference proteome</keyword>
<dbReference type="InterPro" id="IPR036390">
    <property type="entry name" value="WH_DNA-bd_sf"/>
</dbReference>
<dbReference type="AlphaFoldDB" id="A0A963YRQ8"/>
<keyword evidence="2" id="KW-0805">Transcription regulation</keyword>
<dbReference type="Gene3D" id="1.10.10.10">
    <property type="entry name" value="Winged helix-like DNA-binding domain superfamily/Winged helix DNA-binding domain"/>
    <property type="match status" value="1"/>
</dbReference>
<dbReference type="PANTHER" id="PTHR30537">
    <property type="entry name" value="HTH-TYPE TRANSCRIPTIONAL REGULATOR"/>
    <property type="match status" value="1"/>
</dbReference>
<dbReference type="PRINTS" id="PR00039">
    <property type="entry name" value="HTHLYSR"/>
</dbReference>
<dbReference type="InterPro" id="IPR005119">
    <property type="entry name" value="LysR_subst-bd"/>
</dbReference>
<accession>A0A963YRQ8</accession>
<evidence type="ECO:0000256" key="3">
    <source>
        <dbReference type="ARBA" id="ARBA00023125"/>
    </source>
</evidence>
<keyword evidence="3" id="KW-0238">DNA-binding</keyword>
<dbReference type="Pfam" id="PF00126">
    <property type="entry name" value="HTH_1"/>
    <property type="match status" value="1"/>
</dbReference>
<evidence type="ECO:0000313" key="8">
    <source>
        <dbReference type="Proteomes" id="UP000708298"/>
    </source>
</evidence>
<reference evidence="7" key="2">
    <citation type="submission" date="2021-01" db="EMBL/GenBank/DDBJ databases">
        <authorList>
            <person name="Mieszkin S."/>
            <person name="Pouder E."/>
            <person name="Alain K."/>
        </authorList>
    </citation>
    <scope>NUCLEOTIDE SEQUENCE</scope>
    <source>
        <strain evidence="7">HW T2.11</strain>
    </source>
</reference>
<dbReference type="InterPro" id="IPR036388">
    <property type="entry name" value="WH-like_DNA-bd_sf"/>
</dbReference>
<dbReference type="RefSeq" id="WP_227321477.1">
    <property type="nucleotide sequence ID" value="NZ_JAESVB010000004.1"/>
</dbReference>
<dbReference type="SUPFAM" id="SSF53850">
    <property type="entry name" value="Periplasmic binding protein-like II"/>
    <property type="match status" value="1"/>
</dbReference>
<dbReference type="Gene3D" id="3.40.190.290">
    <property type="match status" value="1"/>
</dbReference>
<dbReference type="SUPFAM" id="SSF46785">
    <property type="entry name" value="Winged helix' DNA-binding domain"/>
    <property type="match status" value="1"/>
</dbReference>
<dbReference type="GO" id="GO:0043565">
    <property type="term" value="F:sequence-specific DNA binding"/>
    <property type="evidence" value="ECO:0007669"/>
    <property type="project" value="TreeGrafter"/>
</dbReference>
<evidence type="ECO:0000256" key="1">
    <source>
        <dbReference type="ARBA" id="ARBA00009437"/>
    </source>
</evidence>
<proteinExistence type="inferred from homology"/>
<reference evidence="7" key="1">
    <citation type="journal article" date="2021" name="Microorganisms">
        <title>Acidisoma silvae sp. nov. and Acidisomacellulosilytica sp. nov., Two Acidophilic Bacteria Isolated from Decaying Wood, Hydrolyzing Cellulose and Producing Poly-3-hydroxybutyrate.</title>
        <authorList>
            <person name="Mieszkin S."/>
            <person name="Pouder E."/>
            <person name="Uroz S."/>
            <person name="Simon-Colin C."/>
            <person name="Alain K."/>
        </authorList>
    </citation>
    <scope>NUCLEOTIDE SEQUENCE</scope>
    <source>
        <strain evidence="7">HW T2.11</strain>
    </source>
</reference>
<keyword evidence="4" id="KW-0804">Transcription</keyword>
<feature type="domain" description="HTH lysR-type" evidence="6">
    <location>
        <begin position="1"/>
        <end position="62"/>
    </location>
</feature>
<dbReference type="Proteomes" id="UP000708298">
    <property type="component" value="Unassembled WGS sequence"/>
</dbReference>
<feature type="region of interest" description="Disordered" evidence="5">
    <location>
        <begin position="298"/>
        <end position="322"/>
    </location>
</feature>
<dbReference type="EMBL" id="JAESVB010000004">
    <property type="protein sequence ID" value="MCB8875830.1"/>
    <property type="molecule type" value="Genomic_DNA"/>
</dbReference>
<comment type="similarity">
    <text evidence="1">Belongs to the LysR transcriptional regulatory family.</text>
</comment>